<comment type="caution">
    <text evidence="4">The sequence shown here is derived from an EMBL/GenBank/DDBJ whole genome shotgun (WGS) entry which is preliminary data.</text>
</comment>
<dbReference type="Proteomes" id="UP000053051">
    <property type="component" value="Unassembled WGS sequence"/>
</dbReference>
<dbReference type="Gene3D" id="1.10.287.660">
    <property type="entry name" value="Helix hairpin bin"/>
    <property type="match status" value="1"/>
</dbReference>
<dbReference type="InterPro" id="IPR029012">
    <property type="entry name" value="Helix_hairpin_bin_sf"/>
</dbReference>
<dbReference type="EMBL" id="CAIY01000015">
    <property type="protein sequence ID" value="CCH66474.1"/>
    <property type="molecule type" value="Genomic_DNA"/>
</dbReference>
<comment type="similarity">
    <text evidence="2">Belongs to the UPF0437 family.</text>
</comment>
<sequence>MSQAEQTNIESLRKNIRKLNSKAGQIKMDLHDLAEGLPTGYETLIQVAQTTYEIYEQLDLMKQQLKQMEQK</sequence>
<organism evidence="4 5">
    <name type="scientific">Richelia intracellularis HH01</name>
    <dbReference type="NCBI Taxonomy" id="1165094"/>
    <lineage>
        <taxon>Bacteria</taxon>
        <taxon>Bacillati</taxon>
        <taxon>Cyanobacteriota</taxon>
        <taxon>Cyanophyceae</taxon>
        <taxon>Nostocales</taxon>
        <taxon>Nostocaceae</taxon>
        <taxon>Richelia</taxon>
    </lineage>
</organism>
<name>M1WQM8_9NOST</name>
<dbReference type="AlphaFoldDB" id="M1WQM8"/>
<gene>
    <name evidence="4" type="ORF">RINTHH_3190</name>
</gene>
<dbReference type="RefSeq" id="WP_008231977.1">
    <property type="nucleotide sequence ID" value="NZ_CAIY01000015.1"/>
</dbReference>
<evidence type="ECO:0000313" key="4">
    <source>
        <dbReference type="EMBL" id="CCH66474.1"/>
    </source>
</evidence>
<evidence type="ECO:0000256" key="3">
    <source>
        <dbReference type="SAM" id="Coils"/>
    </source>
</evidence>
<keyword evidence="1" id="KW-0535">Nitrogen fixation</keyword>
<keyword evidence="5" id="KW-1185">Reference proteome</keyword>
<evidence type="ECO:0000256" key="1">
    <source>
        <dbReference type="ARBA" id="ARBA00023231"/>
    </source>
</evidence>
<dbReference type="OrthoDB" id="3216579at2"/>
<dbReference type="InterPro" id="IPR007774">
    <property type="entry name" value="Put_N_fixation"/>
</dbReference>
<proteinExistence type="inferred from homology"/>
<accession>M1WQM8</accession>
<reference evidence="5" key="2">
    <citation type="submission" date="2016-01" db="EMBL/GenBank/DDBJ databases">
        <title>Diatom-associated endosymboitic cyanobacterium lacks core nitrogen metabolism enzymes.</title>
        <authorList>
            <person name="Hilton J.A."/>
            <person name="Foster R.A."/>
            <person name="Tripp H.J."/>
            <person name="Carter B.J."/>
            <person name="Zehr J.P."/>
            <person name="Villareal T.A."/>
        </authorList>
    </citation>
    <scope>NUCLEOTIDE SEQUENCE [LARGE SCALE GENOMIC DNA]</scope>
    <source>
        <strain evidence="5">HH01</strain>
    </source>
</reference>
<reference evidence="4 5" key="1">
    <citation type="submission" date="2012-05" db="EMBL/GenBank/DDBJ databases">
        <authorList>
            <person name="Hilton J."/>
        </authorList>
    </citation>
    <scope>NUCLEOTIDE SEQUENCE [LARGE SCALE GENOMIC DNA]</scope>
    <source>
        <strain evidence="4 5">HH01</strain>
    </source>
</reference>
<dbReference type="Pfam" id="PF05082">
    <property type="entry name" value="Rop-like"/>
    <property type="match status" value="1"/>
</dbReference>
<keyword evidence="3" id="KW-0175">Coiled coil</keyword>
<evidence type="ECO:0000313" key="5">
    <source>
        <dbReference type="Proteomes" id="UP000053051"/>
    </source>
</evidence>
<evidence type="ECO:0000256" key="2">
    <source>
        <dbReference type="ARBA" id="ARBA00044954"/>
    </source>
</evidence>
<feature type="coiled-coil region" evidence="3">
    <location>
        <begin position="2"/>
        <end position="29"/>
    </location>
</feature>
<dbReference type="STRING" id="1165094.RINTHH_3190"/>
<dbReference type="PIRSF" id="PIRSF037676">
    <property type="entry name" value="DUF683"/>
    <property type="match status" value="1"/>
</dbReference>
<protein>
    <submittedName>
        <fullName evidence="4">COG5420: Uncharacterized conserved small protein containing a coiled-coil domain</fullName>
    </submittedName>
</protein>